<feature type="repeat" description="Cell wall-binding" evidence="3">
    <location>
        <begin position="1439"/>
        <end position="1458"/>
    </location>
</feature>
<dbReference type="Pfam" id="PF07554">
    <property type="entry name" value="FIVAR"/>
    <property type="match status" value="3"/>
</dbReference>
<dbReference type="PROSITE" id="PS51762">
    <property type="entry name" value="GH16_2"/>
    <property type="match status" value="1"/>
</dbReference>
<dbReference type="Pfam" id="PF00754">
    <property type="entry name" value="F5_F8_type_C"/>
    <property type="match status" value="1"/>
</dbReference>
<dbReference type="Gene3D" id="1.20.1270.90">
    <property type="entry name" value="AF1782-like"/>
    <property type="match status" value="2"/>
</dbReference>
<evidence type="ECO:0000256" key="2">
    <source>
        <dbReference type="ARBA" id="ARBA00023295"/>
    </source>
</evidence>
<dbReference type="InterPro" id="IPR018337">
    <property type="entry name" value="Cell_wall/Cho-bd_repeat"/>
</dbReference>
<dbReference type="PROSITE" id="PS50022">
    <property type="entry name" value="FA58C_3"/>
    <property type="match status" value="1"/>
</dbReference>
<evidence type="ECO:0000313" key="7">
    <source>
        <dbReference type="EMBL" id="GAA6411331.1"/>
    </source>
</evidence>
<evidence type="ECO:0000256" key="1">
    <source>
        <dbReference type="ARBA" id="ARBA00022737"/>
    </source>
</evidence>
<dbReference type="SUPFAM" id="SSF49899">
    <property type="entry name" value="Concanavalin A-like lectins/glucanases"/>
    <property type="match status" value="1"/>
</dbReference>
<dbReference type="Gene3D" id="2.20.120.10">
    <property type="entry name" value="Multimodular pneumococcal cell wall endolysin, domain 3"/>
    <property type="match status" value="2"/>
</dbReference>
<dbReference type="PANTHER" id="PTHR10963">
    <property type="entry name" value="GLYCOSYL HYDROLASE-RELATED"/>
    <property type="match status" value="1"/>
</dbReference>
<proteinExistence type="predicted"/>
<dbReference type="CDD" id="cd08023">
    <property type="entry name" value="GH16_laminarinase_like"/>
    <property type="match status" value="1"/>
</dbReference>
<feature type="repeat" description="Cell wall-binding" evidence="3">
    <location>
        <begin position="1279"/>
        <end position="1298"/>
    </location>
</feature>
<dbReference type="SUPFAM" id="SSF69360">
    <property type="entry name" value="Cell wall binding repeat"/>
    <property type="match status" value="2"/>
</dbReference>
<dbReference type="InterPro" id="IPR013320">
    <property type="entry name" value="ConA-like_dom_sf"/>
</dbReference>
<gene>
    <name evidence="7" type="ORF">K040078D81_54480</name>
</gene>
<feature type="domain" description="F5/8 type C" evidence="5">
    <location>
        <begin position="248"/>
        <end position="377"/>
    </location>
</feature>
<dbReference type="RefSeq" id="WP_390410014.1">
    <property type="nucleotide sequence ID" value="NZ_BAABYW010000002.1"/>
</dbReference>
<dbReference type="EMBL" id="BAABYW010000002">
    <property type="protein sequence ID" value="GAA6411331.1"/>
    <property type="molecule type" value="Genomic_DNA"/>
</dbReference>
<dbReference type="Gene3D" id="2.60.120.200">
    <property type="match status" value="1"/>
</dbReference>
<dbReference type="InterPro" id="IPR050546">
    <property type="entry name" value="Glycosyl_Hydrlase_16"/>
</dbReference>
<feature type="chain" id="PRO_5046066110" evidence="4">
    <location>
        <begin position="32"/>
        <end position="1539"/>
    </location>
</feature>
<dbReference type="InterPro" id="IPR008979">
    <property type="entry name" value="Galactose-bd-like_sf"/>
</dbReference>
<feature type="repeat" description="Cell wall-binding" evidence="3">
    <location>
        <begin position="1399"/>
        <end position="1418"/>
    </location>
</feature>
<keyword evidence="2" id="KW-0378">Hydrolase</keyword>
<keyword evidence="8" id="KW-1185">Reference proteome</keyword>
<feature type="repeat" description="Cell wall-binding" evidence="3">
    <location>
        <begin position="1339"/>
        <end position="1358"/>
    </location>
</feature>
<dbReference type="Gene3D" id="2.10.270.10">
    <property type="entry name" value="Cholin Binding"/>
    <property type="match status" value="3"/>
</dbReference>
<dbReference type="PANTHER" id="PTHR10963:SF60">
    <property type="entry name" value="GRAM-NEGATIVE BACTERIA-BINDING PROTEIN 1-RELATED"/>
    <property type="match status" value="1"/>
</dbReference>
<evidence type="ECO:0000313" key="8">
    <source>
        <dbReference type="Proteomes" id="UP001600943"/>
    </source>
</evidence>
<feature type="signal peptide" evidence="4">
    <location>
        <begin position="1"/>
        <end position="31"/>
    </location>
</feature>
<feature type="repeat" description="Cell wall-binding" evidence="3">
    <location>
        <begin position="1299"/>
        <end position="1318"/>
    </location>
</feature>
<evidence type="ECO:0000259" key="6">
    <source>
        <dbReference type="PROSITE" id="PS51762"/>
    </source>
</evidence>
<dbReference type="PROSITE" id="PS51170">
    <property type="entry name" value="CW"/>
    <property type="match status" value="11"/>
</dbReference>
<dbReference type="Pfam" id="PF00722">
    <property type="entry name" value="Glyco_hydro_16"/>
    <property type="match status" value="1"/>
</dbReference>
<accession>A0ABQ0BIP8</accession>
<evidence type="ECO:0000256" key="3">
    <source>
        <dbReference type="PROSITE-ProRule" id="PRU00591"/>
    </source>
</evidence>
<protein>
    <submittedName>
        <fullName evidence="7">Uncharacterized protein</fullName>
    </submittedName>
</protein>
<reference evidence="7 8" key="1">
    <citation type="submission" date="2024-04" db="EMBL/GenBank/DDBJ databases">
        <title>Defined microbial consortia suppress multidrug-resistant proinflammatory Enterobacteriaceae via ecological control.</title>
        <authorList>
            <person name="Furuichi M."/>
            <person name="Kawaguchi T."/>
            <person name="Pust M."/>
            <person name="Yasuma K."/>
            <person name="Plichta D."/>
            <person name="Hasegawa N."/>
            <person name="Ohya T."/>
            <person name="Bhattarai S."/>
            <person name="Sasajima S."/>
            <person name="Aoto Y."/>
            <person name="Tuganbaev T."/>
            <person name="Yaginuma M."/>
            <person name="Ueda M."/>
            <person name="Okahashi N."/>
            <person name="Amafuji K."/>
            <person name="Kiridooshi Y."/>
            <person name="Sugita K."/>
            <person name="Strazar M."/>
            <person name="Skelly A."/>
            <person name="Suda W."/>
            <person name="Hattori M."/>
            <person name="Nakamoto N."/>
            <person name="Caballero S."/>
            <person name="Norman J."/>
            <person name="Olle B."/>
            <person name="Tanoue T."/>
            <person name="Arita M."/>
            <person name="Bucci V."/>
            <person name="Atarashi K."/>
            <person name="Xavier R."/>
            <person name="Honda K."/>
        </authorList>
    </citation>
    <scope>NUCLEOTIDE SEQUENCE [LARGE SCALE GENOMIC DNA]</scope>
    <source>
        <strain evidence="8">k04-0078-D8-1</strain>
    </source>
</reference>
<evidence type="ECO:0000256" key="4">
    <source>
        <dbReference type="SAM" id="SignalP"/>
    </source>
</evidence>
<dbReference type="Gene3D" id="1.20.1270.70">
    <property type="entry name" value="Designed single chain three-helix bundle"/>
    <property type="match status" value="1"/>
</dbReference>
<comment type="caution">
    <text evidence="7">The sequence shown here is derived from an EMBL/GenBank/DDBJ whole genome shotgun (WGS) entry which is preliminary data.</text>
</comment>
<sequence length="1539" mass="171181">MKRNKKIRKSLSLLMALALTAGNLSPATVKAEPVIVDKNILEGLVPTTNAAGGIANPEAATDGIKADSNVDMNNTRIDAGEEIGGDDNGYSQWNQVYLQYDFGDVYSVKAVDIYRNTYDIAVSTFKDVKVELSSTEDFSESVVLYGDPDGEDIVETVDTKGTSQYLEAEDTVDARYLRVWGKGHYIENTVGTWKGYSNGVLFNEIEVIASVEEESTDPGGDEEMVDANIMTGLLPTSNSPHQIVSGDATVPQVQIKNPESATDGVRSGSDDDSNNTKIIAGEEIGGDDNGYSGWDHVYLQYDFGKLRDVKEIDLYRNTYPNAVSTFKDVKVELSADEDFSESTIVYDTADYEETTDNKGQPQTLVLEEPVSAQYIRIWERGHYIQNTNSAWKGYSNGILFNEIEVIASIPRSEVPAPPPEEESQNIALGKIPYVRGLTPTNIEAITDGSVDDNYAVHNSTGERWLQFEYKNNYQMKEICFKLEEGTYQSVKVSVSSSPTNAGQTVFQQNNWTQGADMQTITLDQPVTGRYVRFTVNKDNNSPTKYSEVEIWATGKSYDESKPEYAAPDSKYDTLVWADEFDGDSIDETKWNIIDGMANHAAIYNRDAVSIVKDGEESYLSINSKNYGSTDALIDAVGWDQYGSQQLASKVTWSSGRLESKNKYSFQFGRMAVRAKPNDSQGIWPAIWMLCQDETGHDEIDVLEYLGQDAWSAWTTNHFGILSYNKGSHGIATNNYEAWCQDFHVFEVEWDPEAITFFIDGNQVHKTSQARDDGRDGMHTRPMFPILETQVGDGWVGDVDYSKQNTKQDSDFLVDWVRVYQTEDQAVTRFDDLTEISGGTNDDYFISASSATDGLMALTKGDEPYEDKDNFYYGGQPRYEDSRIAVKENAEDQSLVYKIPGVKDVHLTAYYQTLSDAAQWDGGAGSYKGASIRTTLKDNANIDFQVFSSTDGKDWTKFENIKTVDNFPEAYPSYARITFDAYGLPEGTNYVKVAFPDYKGVSYTLRSGAVKEVQNTDIQLAKVTFLQDQQETADKSQLEAVMAEADALNAEDYTAESWKVLSDALDAGAAVMNDETAIAQEIADAATAIRNAIDSLEEAPEADKTALKSALDKAAKLIESDYTAASWKTLTEAVSAGQKVFDDKKASDSDIKKAAEDIQKAIDGLKKITKTNKTALKNALDKASKLKQNDYTASSWKNLTKAVDAGKKVLDNKNASQKDIDKAAESITKAVSDLKKEIKGTWQKNAKGWWYDYGNGKWPAGKWELIEGKWYAFDADGYMRTGWFRDGNTWYYLTGSGAMATGWLRDGGNWYYLRDNGSMATGWMNVGGTWYYLSGSGAMLTGWIKLGQTWYYLNASGAMATGWIKPGSDWYYMTSSGAMATGWIKPDNSWYYLNASGTMATGWLHLNNNWYYLNASGRMATGWIRLGSSWYYLTNSGSMATGWLKDGDNWYYLTASGRMATGWLRLGNSWYYLTNSGAMATGWIKDSGKWYYLTASGAMATGWIKDSGKWYYLTASGAMAQNTWIDNYYVNASGAWTQTR</sequence>
<feature type="repeat" description="Cell wall-binding" evidence="3">
    <location>
        <begin position="1379"/>
        <end position="1398"/>
    </location>
</feature>
<dbReference type="InterPro" id="IPR000421">
    <property type="entry name" value="FA58C"/>
</dbReference>
<keyword evidence="2" id="KW-0326">Glycosidase</keyword>
<name>A0ABQ0BIP8_9FIRM</name>
<organism evidence="7 8">
    <name type="scientific">Blautia hominis</name>
    <dbReference type="NCBI Taxonomy" id="2025493"/>
    <lineage>
        <taxon>Bacteria</taxon>
        <taxon>Bacillati</taxon>
        <taxon>Bacillota</taxon>
        <taxon>Clostridia</taxon>
        <taxon>Lachnospirales</taxon>
        <taxon>Lachnospiraceae</taxon>
        <taxon>Blautia</taxon>
    </lineage>
</organism>
<dbReference type="Gene3D" id="2.60.120.260">
    <property type="entry name" value="Galactose-binding domain-like"/>
    <property type="match status" value="3"/>
</dbReference>
<dbReference type="Proteomes" id="UP001600943">
    <property type="component" value="Unassembled WGS sequence"/>
</dbReference>
<dbReference type="Pfam" id="PF01473">
    <property type="entry name" value="Choline_bind_1"/>
    <property type="match status" value="4"/>
</dbReference>
<feature type="repeat" description="Cell wall-binding" evidence="3">
    <location>
        <begin position="1319"/>
        <end position="1338"/>
    </location>
</feature>
<feature type="repeat" description="Cell wall-binding" evidence="3">
    <location>
        <begin position="1479"/>
        <end position="1498"/>
    </location>
</feature>
<feature type="repeat" description="Cell wall-binding" evidence="3">
    <location>
        <begin position="1419"/>
        <end position="1438"/>
    </location>
</feature>
<feature type="repeat" description="Cell wall-binding" evidence="3">
    <location>
        <begin position="1459"/>
        <end position="1478"/>
    </location>
</feature>
<keyword evidence="4" id="KW-0732">Signal</keyword>
<feature type="domain" description="GH16" evidence="6">
    <location>
        <begin position="578"/>
        <end position="824"/>
    </location>
</feature>
<feature type="repeat" description="Cell wall-binding" evidence="3">
    <location>
        <begin position="1499"/>
        <end position="1518"/>
    </location>
</feature>
<evidence type="ECO:0000259" key="5">
    <source>
        <dbReference type="PROSITE" id="PS50022"/>
    </source>
</evidence>
<dbReference type="InterPro" id="IPR000757">
    <property type="entry name" value="Beta-glucanase-like"/>
</dbReference>
<dbReference type="SUPFAM" id="SSF49785">
    <property type="entry name" value="Galactose-binding domain-like"/>
    <property type="match status" value="2"/>
</dbReference>
<dbReference type="Pfam" id="PF19127">
    <property type="entry name" value="Choline_bind_3"/>
    <property type="match status" value="3"/>
</dbReference>
<keyword evidence="1" id="KW-0677">Repeat</keyword>